<dbReference type="PROSITE" id="PS00108">
    <property type="entry name" value="PROTEIN_KINASE_ST"/>
    <property type="match status" value="1"/>
</dbReference>
<evidence type="ECO:0000256" key="4">
    <source>
        <dbReference type="ARBA" id="ARBA00022741"/>
    </source>
</evidence>
<dbReference type="Proteomes" id="UP000183376">
    <property type="component" value="Chromosome I"/>
</dbReference>
<evidence type="ECO:0000313" key="9">
    <source>
        <dbReference type="Proteomes" id="UP000183376"/>
    </source>
</evidence>
<dbReference type="Pfam" id="PF00069">
    <property type="entry name" value="Pkinase"/>
    <property type="match status" value="1"/>
</dbReference>
<evidence type="ECO:0000256" key="1">
    <source>
        <dbReference type="ARBA" id="ARBA00012513"/>
    </source>
</evidence>
<reference evidence="8 9" key="1">
    <citation type="submission" date="2016-10" db="EMBL/GenBank/DDBJ databases">
        <authorList>
            <person name="de Groot N.N."/>
        </authorList>
    </citation>
    <scope>NUCLEOTIDE SEQUENCE [LARGE SCALE GENOMIC DNA]</scope>
    <source>
        <strain evidence="8 9">DSM 44149</strain>
    </source>
</reference>
<evidence type="ECO:0000259" key="7">
    <source>
        <dbReference type="PROSITE" id="PS50011"/>
    </source>
</evidence>
<feature type="domain" description="Protein kinase" evidence="7">
    <location>
        <begin position="18"/>
        <end position="268"/>
    </location>
</feature>
<evidence type="ECO:0000256" key="2">
    <source>
        <dbReference type="ARBA" id="ARBA00022527"/>
    </source>
</evidence>
<dbReference type="GO" id="GO:0004674">
    <property type="term" value="F:protein serine/threonine kinase activity"/>
    <property type="evidence" value="ECO:0007669"/>
    <property type="project" value="UniProtKB-KW"/>
</dbReference>
<evidence type="ECO:0000256" key="5">
    <source>
        <dbReference type="ARBA" id="ARBA00022777"/>
    </source>
</evidence>
<keyword evidence="3" id="KW-0808">Transferase</keyword>
<organism evidence="8 9">
    <name type="scientific">Allokutzneria albata</name>
    <name type="common">Kibdelosporangium albatum</name>
    <dbReference type="NCBI Taxonomy" id="211114"/>
    <lineage>
        <taxon>Bacteria</taxon>
        <taxon>Bacillati</taxon>
        <taxon>Actinomycetota</taxon>
        <taxon>Actinomycetes</taxon>
        <taxon>Pseudonocardiales</taxon>
        <taxon>Pseudonocardiaceae</taxon>
        <taxon>Allokutzneria</taxon>
    </lineage>
</organism>
<name>A0A1G9TZZ8_ALLAB</name>
<dbReference type="GO" id="GO:0005524">
    <property type="term" value="F:ATP binding"/>
    <property type="evidence" value="ECO:0007669"/>
    <property type="project" value="UniProtKB-KW"/>
</dbReference>
<keyword evidence="5 8" id="KW-0418">Kinase</keyword>
<evidence type="ECO:0000256" key="3">
    <source>
        <dbReference type="ARBA" id="ARBA00022679"/>
    </source>
</evidence>
<dbReference type="AlphaFoldDB" id="A0A1G9TZZ8"/>
<keyword evidence="4" id="KW-0547">Nucleotide-binding</keyword>
<accession>A0A1G9TZZ8</accession>
<gene>
    <name evidence="8" type="ORF">SAMN04489726_2073</name>
</gene>
<dbReference type="eggNOG" id="COG0515">
    <property type="taxonomic scope" value="Bacteria"/>
</dbReference>
<dbReference type="SMART" id="SM00220">
    <property type="entry name" value="S_TKc"/>
    <property type="match status" value="1"/>
</dbReference>
<keyword evidence="9" id="KW-1185">Reference proteome</keyword>
<proteinExistence type="predicted"/>
<dbReference type="CDD" id="cd14014">
    <property type="entry name" value="STKc_PknB_like"/>
    <property type="match status" value="1"/>
</dbReference>
<dbReference type="InterPro" id="IPR000719">
    <property type="entry name" value="Prot_kinase_dom"/>
</dbReference>
<evidence type="ECO:0000256" key="6">
    <source>
        <dbReference type="ARBA" id="ARBA00022840"/>
    </source>
</evidence>
<dbReference type="PANTHER" id="PTHR43289:SF6">
    <property type="entry name" value="SERINE_THREONINE-PROTEIN KINASE NEKL-3"/>
    <property type="match status" value="1"/>
</dbReference>
<keyword evidence="2 8" id="KW-0723">Serine/threonine-protein kinase</keyword>
<dbReference type="Gene3D" id="1.10.510.10">
    <property type="entry name" value="Transferase(Phosphotransferase) domain 1"/>
    <property type="match status" value="1"/>
</dbReference>
<dbReference type="STRING" id="211114.SAMN04489726_2073"/>
<dbReference type="EC" id="2.7.11.1" evidence="1"/>
<protein>
    <recommendedName>
        <fullName evidence="1">non-specific serine/threonine protein kinase</fullName>
        <ecNumber evidence="1">2.7.11.1</ecNumber>
    </recommendedName>
</protein>
<evidence type="ECO:0000313" key="8">
    <source>
        <dbReference type="EMBL" id="SDM52835.1"/>
    </source>
</evidence>
<dbReference type="PANTHER" id="PTHR43289">
    <property type="entry name" value="MITOGEN-ACTIVATED PROTEIN KINASE KINASE KINASE 20-RELATED"/>
    <property type="match status" value="1"/>
</dbReference>
<dbReference type="InterPro" id="IPR011009">
    <property type="entry name" value="Kinase-like_dom_sf"/>
</dbReference>
<dbReference type="EMBL" id="LT629701">
    <property type="protein sequence ID" value="SDM52835.1"/>
    <property type="molecule type" value="Genomic_DNA"/>
</dbReference>
<dbReference type="InterPro" id="IPR008271">
    <property type="entry name" value="Ser/Thr_kinase_AS"/>
</dbReference>
<dbReference type="PROSITE" id="PS50011">
    <property type="entry name" value="PROTEIN_KINASE_DOM"/>
    <property type="match status" value="1"/>
</dbReference>
<dbReference type="Gene3D" id="3.30.200.20">
    <property type="entry name" value="Phosphorylase Kinase, domain 1"/>
    <property type="match status" value="1"/>
</dbReference>
<dbReference type="SUPFAM" id="SSF56112">
    <property type="entry name" value="Protein kinase-like (PK-like)"/>
    <property type="match status" value="1"/>
</dbReference>
<keyword evidence="6" id="KW-0067">ATP-binding</keyword>
<sequence>MTAKVRRVRTGDLVGGRYQLEDARGGGAGGLVWTAFDRKLKRMVALKRPHTMAGAADRAQFRREAENAAQVQHPNAISVFDTIDGDECWLVMEHLPTDSLDKILAEHGTLPPLRVARIGVQIAAALAAVHAKKIVHRDVKPGNILVTGDDLAKLTDFGISIWCEVTGTDDGRITGTPAFMAPEVAAGRAATAASDVFSLGATLFAALEGTPPFGKGEAAVVLARAREGRTEPMAASGPLAEVITRMLERNPRKRPNADEVRQRLREIVGDWEPAAPQAPRVPLARRRPVLLAAAVVIATAAVFLATQSNSAPTAVTGLIGEERTADPCSLVKLSVFRDFGPPEMKTNYGNFNRCDVLVDVGREEKLDVEVQLVKRASQTGQKEWRVIAGNPFDVLEAPSDETECNRLVRVDETYGVRVSAKLPNSPRNLCEVADVAVETVREVLKQGPIPRRAKDFPPDSLARVNACELLPASALAHLEGMNPGVDVFGDWSCKWFTAVTRTEVHLRYDQHAAMDSIKGRAKRLGGHEAYVELDTHSGQTCTVQVPYRPRNSTTARAHVDVMRLTVRGDRQGPELCPEAERLATTAATNLHR</sequence>